<organism evidence="1 2">
    <name type="scientific">Catharanthus roseus</name>
    <name type="common">Madagascar periwinkle</name>
    <name type="synonym">Vinca rosea</name>
    <dbReference type="NCBI Taxonomy" id="4058"/>
    <lineage>
        <taxon>Eukaryota</taxon>
        <taxon>Viridiplantae</taxon>
        <taxon>Streptophyta</taxon>
        <taxon>Embryophyta</taxon>
        <taxon>Tracheophyta</taxon>
        <taxon>Spermatophyta</taxon>
        <taxon>Magnoliopsida</taxon>
        <taxon>eudicotyledons</taxon>
        <taxon>Gunneridae</taxon>
        <taxon>Pentapetalae</taxon>
        <taxon>asterids</taxon>
        <taxon>lamiids</taxon>
        <taxon>Gentianales</taxon>
        <taxon>Apocynaceae</taxon>
        <taxon>Rauvolfioideae</taxon>
        <taxon>Vinceae</taxon>
        <taxon>Catharanthinae</taxon>
        <taxon>Catharanthus</taxon>
    </lineage>
</organism>
<comment type="caution">
    <text evidence="1">The sequence shown here is derived from an EMBL/GenBank/DDBJ whole genome shotgun (WGS) entry which is preliminary data.</text>
</comment>
<reference evidence="2" key="1">
    <citation type="journal article" date="2023" name="Nat. Plants">
        <title>Single-cell RNA sequencing provides a high-resolution roadmap for understanding the multicellular compartmentation of specialized metabolism.</title>
        <authorList>
            <person name="Sun S."/>
            <person name="Shen X."/>
            <person name="Li Y."/>
            <person name="Li Y."/>
            <person name="Wang S."/>
            <person name="Li R."/>
            <person name="Zhang H."/>
            <person name="Shen G."/>
            <person name="Guo B."/>
            <person name="Wei J."/>
            <person name="Xu J."/>
            <person name="St-Pierre B."/>
            <person name="Chen S."/>
            <person name="Sun C."/>
        </authorList>
    </citation>
    <scope>NUCLEOTIDE SEQUENCE [LARGE SCALE GENOMIC DNA]</scope>
</reference>
<accession>A0ACB9ZTE2</accession>
<evidence type="ECO:0000313" key="2">
    <source>
        <dbReference type="Proteomes" id="UP001060085"/>
    </source>
</evidence>
<protein>
    <submittedName>
        <fullName evidence="1">Uncharacterized protein</fullName>
    </submittedName>
</protein>
<dbReference type="EMBL" id="CM044708">
    <property type="protein sequence ID" value="KAI5650855.1"/>
    <property type="molecule type" value="Genomic_DNA"/>
</dbReference>
<keyword evidence="2" id="KW-1185">Reference proteome</keyword>
<proteinExistence type="predicted"/>
<dbReference type="Proteomes" id="UP001060085">
    <property type="component" value="Linkage Group LG08"/>
</dbReference>
<evidence type="ECO:0000313" key="1">
    <source>
        <dbReference type="EMBL" id="KAI5650855.1"/>
    </source>
</evidence>
<gene>
    <name evidence="1" type="ORF">M9H77_36860</name>
</gene>
<name>A0ACB9ZTE2_CATRO</name>
<sequence>MLRHREILGGSVVEVRELPSIKRNFGLKILRRHPGNPTLAFLANGGVRKAGKLSCWPTGTVKLKYLEGGAAVACINGRSPEWQQPDCIDGRNKRENGKIFMQ</sequence>